<evidence type="ECO:0000313" key="3">
    <source>
        <dbReference type="Proteomes" id="UP001054945"/>
    </source>
</evidence>
<dbReference type="Proteomes" id="UP001054945">
    <property type="component" value="Unassembled WGS sequence"/>
</dbReference>
<gene>
    <name evidence="2" type="ORF">CEXT_715411</name>
</gene>
<comment type="caution">
    <text evidence="2">The sequence shown here is derived from an EMBL/GenBank/DDBJ whole genome shotgun (WGS) entry which is preliminary data.</text>
</comment>
<keyword evidence="3" id="KW-1185">Reference proteome</keyword>
<evidence type="ECO:0000313" key="2">
    <source>
        <dbReference type="EMBL" id="GIY15179.1"/>
    </source>
</evidence>
<feature type="compositionally biased region" description="Low complexity" evidence="1">
    <location>
        <begin position="12"/>
        <end position="21"/>
    </location>
</feature>
<name>A0AAV4R2E9_CAEEX</name>
<dbReference type="AlphaFoldDB" id="A0AAV4R2E9"/>
<sequence length="103" mass="12191">MERGDRNVAITPSSGSSSSPLRRISFRLSKEKIICSNDRFSRGRKDRRFYRFGERPLQKNRVDPFLVEETLEVIKSLFLQRTFYGEISQINRESFVLFCNYSE</sequence>
<accession>A0AAV4R2E9</accession>
<evidence type="ECO:0000256" key="1">
    <source>
        <dbReference type="SAM" id="MobiDB-lite"/>
    </source>
</evidence>
<dbReference type="EMBL" id="BPLR01007210">
    <property type="protein sequence ID" value="GIY15179.1"/>
    <property type="molecule type" value="Genomic_DNA"/>
</dbReference>
<reference evidence="2 3" key="1">
    <citation type="submission" date="2021-06" db="EMBL/GenBank/DDBJ databases">
        <title>Caerostris extrusa draft genome.</title>
        <authorList>
            <person name="Kono N."/>
            <person name="Arakawa K."/>
        </authorList>
    </citation>
    <scope>NUCLEOTIDE SEQUENCE [LARGE SCALE GENOMIC DNA]</scope>
</reference>
<proteinExistence type="predicted"/>
<protein>
    <submittedName>
        <fullName evidence="2">Uncharacterized protein</fullName>
    </submittedName>
</protein>
<feature type="region of interest" description="Disordered" evidence="1">
    <location>
        <begin position="1"/>
        <end position="21"/>
    </location>
</feature>
<organism evidence="2 3">
    <name type="scientific">Caerostris extrusa</name>
    <name type="common">Bark spider</name>
    <name type="synonym">Caerostris bankana</name>
    <dbReference type="NCBI Taxonomy" id="172846"/>
    <lineage>
        <taxon>Eukaryota</taxon>
        <taxon>Metazoa</taxon>
        <taxon>Ecdysozoa</taxon>
        <taxon>Arthropoda</taxon>
        <taxon>Chelicerata</taxon>
        <taxon>Arachnida</taxon>
        <taxon>Araneae</taxon>
        <taxon>Araneomorphae</taxon>
        <taxon>Entelegynae</taxon>
        <taxon>Araneoidea</taxon>
        <taxon>Araneidae</taxon>
        <taxon>Caerostris</taxon>
    </lineage>
</organism>